<evidence type="ECO:0000256" key="1">
    <source>
        <dbReference type="SAM" id="MobiDB-lite"/>
    </source>
</evidence>
<feature type="compositionally biased region" description="Low complexity" evidence="1">
    <location>
        <begin position="275"/>
        <end position="284"/>
    </location>
</feature>
<dbReference type="RefSeq" id="XP_003662416.1">
    <property type="nucleotide sequence ID" value="XM_003662368.1"/>
</dbReference>
<dbReference type="VEuPathDB" id="FungiDB:MYCTH_2303014"/>
<evidence type="ECO:0000313" key="3">
    <source>
        <dbReference type="Proteomes" id="UP000007322"/>
    </source>
</evidence>
<evidence type="ECO:0000313" key="2">
    <source>
        <dbReference type="EMBL" id="AEO57171.1"/>
    </source>
</evidence>
<gene>
    <name evidence="2" type="ORF">MYCTH_2303014</name>
</gene>
<organism evidence="2 3">
    <name type="scientific">Thermothelomyces thermophilus (strain ATCC 42464 / BCRC 31852 / DSM 1799)</name>
    <name type="common">Sporotrichum thermophile</name>
    <dbReference type="NCBI Taxonomy" id="573729"/>
    <lineage>
        <taxon>Eukaryota</taxon>
        <taxon>Fungi</taxon>
        <taxon>Dikarya</taxon>
        <taxon>Ascomycota</taxon>
        <taxon>Pezizomycotina</taxon>
        <taxon>Sordariomycetes</taxon>
        <taxon>Sordariomycetidae</taxon>
        <taxon>Sordariales</taxon>
        <taxon>Chaetomiaceae</taxon>
        <taxon>Thermothelomyces</taxon>
    </lineage>
</organism>
<name>G2Q979_THET4</name>
<keyword evidence="3" id="KW-1185">Reference proteome</keyword>
<dbReference type="OMA" id="ARANDDC"/>
<dbReference type="EMBL" id="CP003003">
    <property type="protein sequence ID" value="AEO57171.1"/>
    <property type="molecule type" value="Genomic_DNA"/>
</dbReference>
<dbReference type="GeneID" id="11512469"/>
<dbReference type="InParanoid" id="G2Q979"/>
<proteinExistence type="predicted"/>
<protein>
    <submittedName>
        <fullName evidence="2">Uncharacterized protein</fullName>
    </submittedName>
</protein>
<dbReference type="AlphaFoldDB" id="G2Q979"/>
<feature type="region of interest" description="Disordered" evidence="1">
    <location>
        <begin position="222"/>
        <end position="361"/>
    </location>
</feature>
<feature type="region of interest" description="Disordered" evidence="1">
    <location>
        <begin position="183"/>
        <end position="205"/>
    </location>
</feature>
<dbReference type="KEGG" id="mtm:MYCTH_2303014"/>
<accession>G2Q979</accession>
<dbReference type="HOGENOM" id="CLU_767651_0_0_1"/>
<dbReference type="Proteomes" id="UP000007322">
    <property type="component" value="Chromosome 2"/>
</dbReference>
<feature type="compositionally biased region" description="Polar residues" evidence="1">
    <location>
        <begin position="249"/>
        <end position="262"/>
    </location>
</feature>
<sequence length="361" mass="40060">MPFSPPRDTREKDIRWQASAKVGCRDSRPLWTDYWQRFNTITIPLLDEDAFFSDALAAEKVAQDRRHLEELLEKKSKERRAELETVVDKILYTAMFDKNPFSPEAAWDAVDKVGRSGSLDSFIQLASGIIWGWGERQLGERRPRRERSPSPCTFTETQEMPHMYSPYPIVSDNWDLLHHDMGPSVTELPASPEQRQLPPPTLAPCGTAARVEDIETTDGVGYSALEWSRKPPKASSEMEPAVRAPRESPTMSQSVTVNSSPTDPALPPSPSDARPSLTASQTTPTTPPDPPSDGEVDMPQPLLFTQPSSPQREGGQEPGADACRASLGGKSKPRGKRRFHELEGSDLENAAYVKRAGRELG</sequence>
<dbReference type="eggNOG" id="ENOG502R6KM">
    <property type="taxonomic scope" value="Eukaryota"/>
</dbReference>
<reference evidence="2 3" key="1">
    <citation type="journal article" date="2011" name="Nat. Biotechnol.">
        <title>Comparative genomic analysis of the thermophilic biomass-degrading fungi Myceliophthora thermophila and Thielavia terrestris.</title>
        <authorList>
            <person name="Berka R.M."/>
            <person name="Grigoriev I.V."/>
            <person name="Otillar R."/>
            <person name="Salamov A."/>
            <person name="Grimwood J."/>
            <person name="Reid I."/>
            <person name="Ishmael N."/>
            <person name="John T."/>
            <person name="Darmond C."/>
            <person name="Moisan M.-C."/>
            <person name="Henrissat B."/>
            <person name="Coutinho P.M."/>
            <person name="Lombard V."/>
            <person name="Natvig D.O."/>
            <person name="Lindquist E."/>
            <person name="Schmutz J."/>
            <person name="Lucas S."/>
            <person name="Harris P."/>
            <person name="Powlowski J."/>
            <person name="Bellemare A."/>
            <person name="Taylor D."/>
            <person name="Butler G."/>
            <person name="de Vries R.P."/>
            <person name="Allijn I.E."/>
            <person name="van den Brink J."/>
            <person name="Ushinsky S."/>
            <person name="Storms R."/>
            <person name="Powell A.J."/>
            <person name="Paulsen I.T."/>
            <person name="Elbourne L.D.H."/>
            <person name="Baker S.E."/>
            <person name="Magnuson J."/>
            <person name="LaBoissiere S."/>
            <person name="Clutterbuck A.J."/>
            <person name="Martinez D."/>
            <person name="Wogulis M."/>
            <person name="de Leon A.L."/>
            <person name="Rey M.W."/>
            <person name="Tsang A."/>
        </authorList>
    </citation>
    <scope>NUCLEOTIDE SEQUENCE [LARGE SCALE GENOMIC DNA]</scope>
    <source>
        <strain evidence="3">ATCC 42464 / BCRC 31852 / DSM 1799</strain>
    </source>
</reference>
<dbReference type="OrthoDB" id="4844612at2759"/>